<dbReference type="RefSeq" id="XP_067815908.1">
    <property type="nucleotide sequence ID" value="XM_067966851.1"/>
</dbReference>
<keyword evidence="2" id="KW-1185">Reference proteome</keyword>
<sequence>MGVTSTASRKLSNNLSRHNRRRAMSIELPEATAWLENLHLRMETAVKNRRVHYEVHATYAQPCFQSGDVAWVVSYPFDAYRRFRKQLLRKLQPGHTCLAECKWLHSVVKKHFPKHQFLAANASRIVEARRESLSRILKILQNALINRGNQSCNVLVNDVCYDFAAFIFGNHSRLPDVSLASTSSPQRNSFDSICNSITSCGLESKTKGNCGGSMPTVDALCECNSDHGLCRCRA</sequence>
<evidence type="ECO:0000313" key="1">
    <source>
        <dbReference type="EMBL" id="TDH66409.1"/>
    </source>
</evidence>
<name>A0A976FH82_BRELC</name>
<dbReference type="EMBL" id="SHOA02000018">
    <property type="protein sequence ID" value="TDH66409.1"/>
    <property type="molecule type" value="Genomic_DNA"/>
</dbReference>
<dbReference type="OrthoDB" id="153487at2759"/>
<evidence type="ECO:0000313" key="2">
    <source>
        <dbReference type="Proteomes" id="UP000294530"/>
    </source>
</evidence>
<proteinExistence type="predicted"/>
<comment type="caution">
    <text evidence="1">The sequence shown here is derived from an EMBL/GenBank/DDBJ whole genome shotgun (WGS) entry which is preliminary data.</text>
</comment>
<reference evidence="1 2" key="1">
    <citation type="journal article" date="2021" name="Genome Biol.">
        <title>AFLAP: assembly-free linkage analysis pipeline using k-mers from genome sequencing data.</title>
        <authorList>
            <person name="Fletcher K."/>
            <person name="Zhang L."/>
            <person name="Gil J."/>
            <person name="Han R."/>
            <person name="Cavanaugh K."/>
            <person name="Michelmore R."/>
        </authorList>
    </citation>
    <scope>NUCLEOTIDE SEQUENCE [LARGE SCALE GENOMIC DNA]</scope>
    <source>
        <strain evidence="1 2">SF5</strain>
    </source>
</reference>
<organism evidence="1 2">
    <name type="scientific">Bremia lactucae</name>
    <name type="common">Lettuce downy mildew</name>
    <dbReference type="NCBI Taxonomy" id="4779"/>
    <lineage>
        <taxon>Eukaryota</taxon>
        <taxon>Sar</taxon>
        <taxon>Stramenopiles</taxon>
        <taxon>Oomycota</taxon>
        <taxon>Peronosporomycetes</taxon>
        <taxon>Peronosporales</taxon>
        <taxon>Peronosporaceae</taxon>
        <taxon>Bremia</taxon>
    </lineage>
</organism>
<evidence type="ECO:0008006" key="3">
    <source>
        <dbReference type="Google" id="ProtNLM"/>
    </source>
</evidence>
<dbReference type="Proteomes" id="UP000294530">
    <property type="component" value="Unassembled WGS sequence"/>
</dbReference>
<accession>A0A976FH82</accession>
<dbReference type="GeneID" id="94352522"/>
<dbReference type="KEGG" id="blac:94352522"/>
<protein>
    <recommendedName>
        <fullName evidence="3">PX domain-containing protein</fullName>
    </recommendedName>
</protein>
<gene>
    <name evidence="1" type="ORF">CCR75_008802</name>
</gene>
<dbReference type="AlphaFoldDB" id="A0A976FH82"/>